<sequence>MVSAKFYRTQCVGISRKGLNIVVKNTRKIEKYDQTTFKNGKIFNLIASRLKLQLVVSMLIGNLSEQQQQQQKRRKLMEQLSSKMLKSRRTLYNELSESNSPNNVRMVSNE</sequence>
<evidence type="ECO:0000313" key="1">
    <source>
        <dbReference type="EMBL" id="KOX73479.1"/>
    </source>
</evidence>
<name>A0A0M9A0S5_9HYME</name>
<keyword evidence="2" id="KW-1185">Reference proteome</keyword>
<organism evidence="1 2">
    <name type="scientific">Melipona quadrifasciata</name>
    <dbReference type="NCBI Taxonomy" id="166423"/>
    <lineage>
        <taxon>Eukaryota</taxon>
        <taxon>Metazoa</taxon>
        <taxon>Ecdysozoa</taxon>
        <taxon>Arthropoda</taxon>
        <taxon>Hexapoda</taxon>
        <taxon>Insecta</taxon>
        <taxon>Pterygota</taxon>
        <taxon>Neoptera</taxon>
        <taxon>Endopterygota</taxon>
        <taxon>Hymenoptera</taxon>
        <taxon>Apocrita</taxon>
        <taxon>Aculeata</taxon>
        <taxon>Apoidea</taxon>
        <taxon>Anthophila</taxon>
        <taxon>Apidae</taxon>
        <taxon>Melipona</taxon>
    </lineage>
</organism>
<protein>
    <submittedName>
        <fullName evidence="1">Uncharacterized protein</fullName>
    </submittedName>
</protein>
<accession>A0A0M9A0S5</accession>
<dbReference type="Proteomes" id="UP000053105">
    <property type="component" value="Unassembled WGS sequence"/>
</dbReference>
<dbReference type="EMBL" id="KQ435798">
    <property type="protein sequence ID" value="KOX73479.1"/>
    <property type="molecule type" value="Genomic_DNA"/>
</dbReference>
<dbReference type="AlphaFoldDB" id="A0A0M9A0S5"/>
<gene>
    <name evidence="1" type="ORF">WN51_14525</name>
</gene>
<evidence type="ECO:0000313" key="2">
    <source>
        <dbReference type="Proteomes" id="UP000053105"/>
    </source>
</evidence>
<reference evidence="1 2" key="1">
    <citation type="submission" date="2015-07" db="EMBL/GenBank/DDBJ databases">
        <title>The genome of Melipona quadrifasciata.</title>
        <authorList>
            <person name="Pan H."/>
            <person name="Kapheim K."/>
        </authorList>
    </citation>
    <scope>NUCLEOTIDE SEQUENCE [LARGE SCALE GENOMIC DNA]</scope>
    <source>
        <strain evidence="1">0111107301</strain>
        <tissue evidence="1">Whole body</tissue>
    </source>
</reference>
<proteinExistence type="predicted"/>